<dbReference type="Proteomes" id="UP000308917">
    <property type="component" value="Unassembled WGS sequence"/>
</dbReference>
<feature type="transmembrane region" description="Helical" evidence="1">
    <location>
        <begin position="43"/>
        <end position="60"/>
    </location>
</feature>
<keyword evidence="1" id="KW-0472">Membrane</keyword>
<feature type="transmembrane region" description="Helical" evidence="1">
    <location>
        <begin position="6"/>
        <end position="22"/>
    </location>
</feature>
<keyword evidence="3" id="KW-1185">Reference proteome</keyword>
<proteinExistence type="predicted"/>
<dbReference type="Pfam" id="PF11804">
    <property type="entry name" value="DUF3325"/>
    <property type="match status" value="1"/>
</dbReference>
<comment type="caution">
    <text evidence="2">The sequence shown here is derived from an EMBL/GenBank/DDBJ whole genome shotgun (WGS) entry which is preliminary data.</text>
</comment>
<protein>
    <submittedName>
        <fullName evidence="2">DUF3325 domain-containing protein</fullName>
    </submittedName>
</protein>
<sequence length="104" mass="11059">MNHIGMHALCLISMAALAMSMDKYQSDWYGRELSARSNLVLRSAGWLALVGSLIAVGVASRPSLAMVAWFGHLNAAAAVVLSVLVALARRRAHSAIKARATKSV</sequence>
<keyword evidence="1" id="KW-0812">Transmembrane</keyword>
<accession>A0A4S8F710</accession>
<evidence type="ECO:0000256" key="1">
    <source>
        <dbReference type="SAM" id="Phobius"/>
    </source>
</evidence>
<gene>
    <name evidence="2" type="ORF">E9531_07175</name>
</gene>
<dbReference type="InterPro" id="IPR021762">
    <property type="entry name" value="DUF3325"/>
</dbReference>
<reference evidence="2 3" key="1">
    <citation type="journal article" date="2015" name="Antonie Van Leeuwenhoek">
        <title>Lampropedia puyangensis sp. nov., isolated from symptomatic bark of Populus ? euramericana canker and emended description of Lampropedia hyalina (Ehrenberg 1832) Lee et al. 2004.</title>
        <authorList>
            <person name="Li Y."/>
            <person name="Wang T."/>
            <person name="Piao C.G."/>
            <person name="Wang L.F."/>
            <person name="Tian G.Z."/>
            <person name="Zhu T.H."/>
            <person name="Guo M.W."/>
        </authorList>
    </citation>
    <scope>NUCLEOTIDE SEQUENCE [LARGE SCALE GENOMIC DNA]</scope>
    <source>
        <strain evidence="2 3">2-bin</strain>
    </source>
</reference>
<dbReference type="EMBL" id="STFG01000005">
    <property type="protein sequence ID" value="THU02869.1"/>
    <property type="molecule type" value="Genomic_DNA"/>
</dbReference>
<feature type="transmembrane region" description="Helical" evidence="1">
    <location>
        <begin position="66"/>
        <end position="87"/>
    </location>
</feature>
<evidence type="ECO:0000313" key="3">
    <source>
        <dbReference type="Proteomes" id="UP000308917"/>
    </source>
</evidence>
<keyword evidence="1" id="KW-1133">Transmembrane helix</keyword>
<evidence type="ECO:0000313" key="2">
    <source>
        <dbReference type="EMBL" id="THU02869.1"/>
    </source>
</evidence>
<organism evidence="2 3">
    <name type="scientific">Lampropedia puyangensis</name>
    <dbReference type="NCBI Taxonomy" id="1330072"/>
    <lineage>
        <taxon>Bacteria</taxon>
        <taxon>Pseudomonadati</taxon>
        <taxon>Pseudomonadota</taxon>
        <taxon>Betaproteobacteria</taxon>
        <taxon>Burkholderiales</taxon>
        <taxon>Comamonadaceae</taxon>
        <taxon>Lampropedia</taxon>
    </lineage>
</organism>
<dbReference type="OrthoDB" id="8641981at2"/>
<dbReference type="RefSeq" id="WP_136573069.1">
    <property type="nucleotide sequence ID" value="NZ_STFG01000005.1"/>
</dbReference>
<name>A0A4S8F710_9BURK</name>
<dbReference type="AlphaFoldDB" id="A0A4S8F710"/>